<comment type="caution">
    <text evidence="2">The sequence shown here is derived from an EMBL/GenBank/DDBJ whole genome shotgun (WGS) entry which is preliminary data.</text>
</comment>
<proteinExistence type="predicted"/>
<feature type="signal peptide" evidence="1">
    <location>
        <begin position="1"/>
        <end position="23"/>
    </location>
</feature>
<dbReference type="AlphaFoldDB" id="A0A9N8HQA8"/>
<gene>
    <name evidence="2" type="ORF">SEMRO_1149_G246530.1</name>
</gene>
<dbReference type="EMBL" id="CAICTM010001147">
    <property type="protein sequence ID" value="CAB9520945.1"/>
    <property type="molecule type" value="Genomic_DNA"/>
</dbReference>
<protein>
    <submittedName>
        <fullName evidence="2">Uncharacterized protein</fullName>
    </submittedName>
</protein>
<evidence type="ECO:0000313" key="2">
    <source>
        <dbReference type="EMBL" id="CAB9520945.1"/>
    </source>
</evidence>
<sequence>MMISGRLLPLLILQLLLPKGTLSLSININSNPIGRRDTSIERRETFSVFWKALGVVAIPTATAASVKVDPASAACLPGDVSPECIGVYKIPLQDALSSPLLNTPEALKKNAPDINYVKPVEGPPKSVMAAKEVLLAQRTAADDIRQVIQQGRLQEAGIKVLNLIPKITGAGITIQQQVQSQYPESESGTNRIRVLKFENELQELIASWNSIDIEIGQALRGQMGVSAVAQIQLLSSLKDATAAFDDFLLVVDANIK</sequence>
<feature type="chain" id="PRO_5040319832" evidence="1">
    <location>
        <begin position="24"/>
        <end position="256"/>
    </location>
</feature>
<name>A0A9N8HQA8_9STRA</name>
<keyword evidence="3" id="KW-1185">Reference proteome</keyword>
<accession>A0A9N8HQA8</accession>
<organism evidence="2 3">
    <name type="scientific">Seminavis robusta</name>
    <dbReference type="NCBI Taxonomy" id="568900"/>
    <lineage>
        <taxon>Eukaryota</taxon>
        <taxon>Sar</taxon>
        <taxon>Stramenopiles</taxon>
        <taxon>Ochrophyta</taxon>
        <taxon>Bacillariophyta</taxon>
        <taxon>Bacillariophyceae</taxon>
        <taxon>Bacillariophycidae</taxon>
        <taxon>Naviculales</taxon>
        <taxon>Naviculaceae</taxon>
        <taxon>Seminavis</taxon>
    </lineage>
</organism>
<keyword evidence="1" id="KW-0732">Signal</keyword>
<evidence type="ECO:0000313" key="3">
    <source>
        <dbReference type="Proteomes" id="UP001153069"/>
    </source>
</evidence>
<dbReference type="Proteomes" id="UP001153069">
    <property type="component" value="Unassembled WGS sequence"/>
</dbReference>
<dbReference type="OrthoDB" id="45148at2759"/>
<evidence type="ECO:0000256" key="1">
    <source>
        <dbReference type="SAM" id="SignalP"/>
    </source>
</evidence>
<reference evidence="2" key="1">
    <citation type="submission" date="2020-06" db="EMBL/GenBank/DDBJ databases">
        <authorList>
            <consortium name="Plant Systems Biology data submission"/>
        </authorList>
    </citation>
    <scope>NUCLEOTIDE SEQUENCE</scope>
    <source>
        <strain evidence="2">D6</strain>
    </source>
</reference>